<evidence type="ECO:0000313" key="2">
    <source>
        <dbReference type="Proteomes" id="UP000008804"/>
    </source>
</evidence>
<proteinExistence type="predicted"/>
<dbReference type="AlphaFoldDB" id="D4JZ47"/>
<name>D4JZ47_9FIRM</name>
<dbReference type="Proteomes" id="UP000008804">
    <property type="component" value="Chromosome"/>
</dbReference>
<gene>
    <name evidence="1" type="ORF">FP2_18730</name>
</gene>
<sequence length="112" mass="12608">MHKGVFVWNVKNKKINPKIAQSIHVPGCPIKEGVREFFCLKTEKWLDNRGFRVYTTLVSHNGLVRQKGSLRGMSGTGPTEKFVQNAGLLRAVQAELCVSAQIRPAFCNIRRV</sequence>
<accession>D4JZ47</accession>
<organism evidence="1 2">
    <name type="scientific">Faecalibacterium prausnitzii L2-6</name>
    <dbReference type="NCBI Taxonomy" id="718252"/>
    <lineage>
        <taxon>Bacteria</taxon>
        <taxon>Bacillati</taxon>
        <taxon>Bacillota</taxon>
        <taxon>Clostridia</taxon>
        <taxon>Eubacteriales</taxon>
        <taxon>Oscillospiraceae</taxon>
        <taxon>Faecalibacterium</taxon>
    </lineage>
</organism>
<protein>
    <submittedName>
        <fullName evidence="1">Uncharacterized protein</fullName>
    </submittedName>
</protein>
<dbReference type="KEGG" id="fpr:FP2_18730"/>
<dbReference type="HOGENOM" id="CLU_2142177_0_0_9"/>
<evidence type="ECO:0000313" key="1">
    <source>
        <dbReference type="EMBL" id="CBK99296.1"/>
    </source>
</evidence>
<keyword evidence="2" id="KW-1185">Reference proteome</keyword>
<dbReference type="EMBL" id="FP929045">
    <property type="protein sequence ID" value="CBK99296.1"/>
    <property type="molecule type" value="Genomic_DNA"/>
</dbReference>
<reference evidence="1 2" key="1">
    <citation type="submission" date="2010-03" db="EMBL/GenBank/DDBJ databases">
        <title>The genome sequence of Faecalibacterium prausnitzii L2/6.</title>
        <authorList>
            <consortium name="metaHIT consortium -- http://www.metahit.eu/"/>
            <person name="Pajon A."/>
            <person name="Turner K."/>
            <person name="Parkhill J."/>
            <person name="Duncan S."/>
            <person name="Flint H."/>
        </authorList>
    </citation>
    <scope>NUCLEOTIDE SEQUENCE [LARGE SCALE GENOMIC DNA]</scope>
    <source>
        <strain evidence="2">L2-6</strain>
    </source>
</reference>
<reference evidence="1 2" key="2">
    <citation type="submission" date="2010-03" db="EMBL/GenBank/DDBJ databases">
        <authorList>
            <person name="Pajon A."/>
        </authorList>
    </citation>
    <scope>NUCLEOTIDE SEQUENCE [LARGE SCALE GENOMIC DNA]</scope>
    <source>
        <strain evidence="2">L2-6</strain>
    </source>
</reference>
<dbReference type="STRING" id="718252.FP2_18730"/>
<dbReference type="BioCyc" id="FPRA718252:G1375-1587-MONOMER"/>